<sequence>MADSEAIADELNPLTISHTARTISFTAIGRFKKIEIVEKGLWPNIPNKPASANNNGAPIRPQTDKNRGMSFD</sequence>
<evidence type="ECO:0000313" key="2">
    <source>
        <dbReference type="EMBL" id="GAH33894.1"/>
    </source>
</evidence>
<feature type="compositionally biased region" description="Basic and acidic residues" evidence="1">
    <location>
        <begin position="62"/>
        <end position="72"/>
    </location>
</feature>
<name>X1FX33_9ZZZZ</name>
<dbReference type="AlphaFoldDB" id="X1FX33"/>
<proteinExistence type="predicted"/>
<organism evidence="2">
    <name type="scientific">marine sediment metagenome</name>
    <dbReference type="NCBI Taxonomy" id="412755"/>
    <lineage>
        <taxon>unclassified sequences</taxon>
        <taxon>metagenomes</taxon>
        <taxon>ecological metagenomes</taxon>
    </lineage>
</organism>
<comment type="caution">
    <text evidence="2">The sequence shown here is derived from an EMBL/GenBank/DDBJ whole genome shotgun (WGS) entry which is preliminary data.</text>
</comment>
<feature type="region of interest" description="Disordered" evidence="1">
    <location>
        <begin position="43"/>
        <end position="72"/>
    </location>
</feature>
<protein>
    <submittedName>
        <fullName evidence="2">Uncharacterized protein</fullName>
    </submittedName>
</protein>
<reference evidence="2" key="1">
    <citation type="journal article" date="2014" name="Front. Microbiol.">
        <title>High frequency of phylogenetically diverse reductive dehalogenase-homologous genes in deep subseafloor sedimentary metagenomes.</title>
        <authorList>
            <person name="Kawai M."/>
            <person name="Futagami T."/>
            <person name="Toyoda A."/>
            <person name="Takaki Y."/>
            <person name="Nishi S."/>
            <person name="Hori S."/>
            <person name="Arai W."/>
            <person name="Tsubouchi T."/>
            <person name="Morono Y."/>
            <person name="Uchiyama I."/>
            <person name="Ito T."/>
            <person name="Fujiyama A."/>
            <person name="Inagaki F."/>
            <person name="Takami H."/>
        </authorList>
    </citation>
    <scope>NUCLEOTIDE SEQUENCE</scope>
    <source>
        <strain evidence="2">Expedition CK06-06</strain>
    </source>
</reference>
<gene>
    <name evidence="2" type="ORF">S03H2_12939</name>
</gene>
<dbReference type="EMBL" id="BARU01006576">
    <property type="protein sequence ID" value="GAH33894.1"/>
    <property type="molecule type" value="Genomic_DNA"/>
</dbReference>
<accession>X1FX33</accession>
<evidence type="ECO:0000256" key="1">
    <source>
        <dbReference type="SAM" id="MobiDB-lite"/>
    </source>
</evidence>